<evidence type="ECO:0000256" key="3">
    <source>
        <dbReference type="ARBA" id="ARBA00012829"/>
    </source>
</evidence>
<evidence type="ECO:0000256" key="2">
    <source>
        <dbReference type="ARBA" id="ARBA00008226"/>
    </source>
</evidence>
<dbReference type="InterPro" id="IPR033731">
    <property type="entry name" value="GlyRS-like_core"/>
</dbReference>
<dbReference type="PROSITE" id="PS50862">
    <property type="entry name" value="AA_TRNA_LIGASE_II"/>
    <property type="match status" value="1"/>
</dbReference>
<evidence type="ECO:0000256" key="4">
    <source>
        <dbReference type="ARBA" id="ARBA00022490"/>
    </source>
</evidence>
<dbReference type="PRINTS" id="PR01043">
    <property type="entry name" value="TRNASYNTHGLY"/>
</dbReference>
<keyword evidence="11" id="KW-0175">Coiled coil</keyword>
<dbReference type="OrthoDB" id="57698at2759"/>
<sequence length="792" mass="88126">MGCVLGGAAAAVARRVWWWRGVYGGTAARELGGSGWAGVVSRSVVQSVRAMGHRGDAQDGAAATQRDAQLEQVEREIEALCERMLNEGDMVRQLRDSKACDHAELTAKEQALKQLNRDLNVLRVKQRELGGGVQAKSADAAAALFDRQRLDLTLKGRFFIANAFEIYGGVAGLYDYGPPGCAVKNHLTSLWREHFVVTDNMMELEASSLTPMPVLKASGHVDRFADLLVKDSVTHDCFRADHLLKEHLDALIANKPHPYVIAERKKQAKAAKAKDKASDAPPPQDVDGWIDLESNPELKEKAINLRERLDEVGLDEMKQCIEEWQVRAVETGNKVTEPYEFNLMFATAIGPAGIVPGFLRPETAQGIFVNFKRLLDYNGGKLPFAVAQIGSSFRNEIRPQQGLLRVREFTQAEIEYFVNPQQKLHPRFDEVAELCVTMYPRRNQLTTHSCVSMTVADAVKGGVIANEALGYFIGRTWQFVERAGFNLEHVRFRQHLEHEMAHYAKDCWDLEVNSSYGWIECAGLADRDAFDLRNHTEASGQELNAREVYDTVRYETQFRAVPDKSKLGKALKREAAAVIQTLDAMRGDDAKELQSALQNGAKVAVAGHDIDASMVNFEEEKVTISGHNYYPGVIEPSFGIGRLLYCLFEHVFYVRPGDDEARAVLALRPALAPIKVAILPISNKPAFAPILRRLVDAFRAKRVLCKLDESGVSIGKRYSRSDELGTPFGITVDFESEADDSVTLRERDSTKQVRASIPVIVDAVARLSSGEWTWQSIVEQPDVFRPFTAAQE</sequence>
<keyword evidence="5 14" id="KW-0436">Ligase</keyword>
<dbReference type="EC" id="6.1.1.14" evidence="3"/>
<dbReference type="SUPFAM" id="SSF55681">
    <property type="entry name" value="Class II aaRS and biotin synthetases"/>
    <property type="match status" value="1"/>
</dbReference>
<keyword evidence="7" id="KW-0067">ATP-binding</keyword>
<keyword evidence="15" id="KW-1185">Reference proteome</keyword>
<dbReference type="InterPro" id="IPR002314">
    <property type="entry name" value="aa-tRNA-synt_IIb"/>
</dbReference>
<evidence type="ECO:0000256" key="6">
    <source>
        <dbReference type="ARBA" id="ARBA00022741"/>
    </source>
</evidence>
<evidence type="ECO:0000256" key="10">
    <source>
        <dbReference type="ARBA" id="ARBA00030057"/>
    </source>
</evidence>
<dbReference type="FunFam" id="3.40.50.800:FF:000004">
    <property type="entry name" value="Glycine--tRNA ligase 2"/>
    <property type="match status" value="1"/>
</dbReference>
<reference evidence="15" key="1">
    <citation type="journal article" date="2019" name="Nat. Commun.">
        <title>Expansion of phycobilisome linker gene families in mesophilic red algae.</title>
        <authorList>
            <person name="Lee J."/>
            <person name="Kim D."/>
            <person name="Bhattacharya D."/>
            <person name="Yoon H.S."/>
        </authorList>
    </citation>
    <scope>NUCLEOTIDE SEQUENCE [LARGE SCALE GENOMIC DNA]</scope>
    <source>
        <strain evidence="15">CCMP 1328</strain>
    </source>
</reference>
<dbReference type="OMA" id="MEMQYFV"/>
<dbReference type="Gene3D" id="3.40.50.800">
    <property type="entry name" value="Anticodon-binding domain"/>
    <property type="match status" value="1"/>
</dbReference>
<keyword evidence="4" id="KW-0963">Cytoplasm</keyword>
<dbReference type="EMBL" id="VRMN01000001">
    <property type="protein sequence ID" value="KAA8499972.1"/>
    <property type="molecule type" value="Genomic_DNA"/>
</dbReference>
<dbReference type="Gene3D" id="3.30.40.230">
    <property type="match status" value="1"/>
</dbReference>
<dbReference type="Pfam" id="PF00587">
    <property type="entry name" value="tRNA-synt_2b"/>
    <property type="match status" value="1"/>
</dbReference>
<organism evidence="14 15">
    <name type="scientific">Porphyridium purpureum</name>
    <name type="common">Red alga</name>
    <name type="synonym">Porphyridium cruentum</name>
    <dbReference type="NCBI Taxonomy" id="35688"/>
    <lineage>
        <taxon>Eukaryota</taxon>
        <taxon>Rhodophyta</taxon>
        <taxon>Bangiophyceae</taxon>
        <taxon>Porphyridiales</taxon>
        <taxon>Porphyridiaceae</taxon>
        <taxon>Porphyridium</taxon>
    </lineage>
</organism>
<dbReference type="InterPro" id="IPR036621">
    <property type="entry name" value="Anticodon-bd_dom_sf"/>
</dbReference>
<dbReference type="Pfam" id="PF03129">
    <property type="entry name" value="HGTP_anticodon"/>
    <property type="match status" value="1"/>
</dbReference>
<dbReference type="GO" id="GO:0005739">
    <property type="term" value="C:mitochondrion"/>
    <property type="evidence" value="ECO:0007669"/>
    <property type="project" value="TreeGrafter"/>
</dbReference>
<dbReference type="InterPro" id="IPR027031">
    <property type="entry name" value="Gly-tRNA_synthase/POLG2"/>
</dbReference>
<dbReference type="PANTHER" id="PTHR10745">
    <property type="entry name" value="GLYCYL-TRNA SYNTHETASE/DNA POLYMERASE SUBUNIT GAMMA-2"/>
    <property type="match status" value="1"/>
</dbReference>
<evidence type="ECO:0000256" key="12">
    <source>
        <dbReference type="SAM" id="MobiDB-lite"/>
    </source>
</evidence>
<evidence type="ECO:0000256" key="8">
    <source>
        <dbReference type="ARBA" id="ARBA00022917"/>
    </source>
</evidence>
<dbReference type="InterPro" id="IPR006195">
    <property type="entry name" value="aa-tRNA-synth_II"/>
</dbReference>
<evidence type="ECO:0000313" key="15">
    <source>
        <dbReference type="Proteomes" id="UP000324585"/>
    </source>
</evidence>
<comment type="subcellular location">
    <subcellularLocation>
        <location evidence="1">Cytoplasm</location>
    </subcellularLocation>
</comment>
<keyword evidence="6" id="KW-0547">Nucleotide-binding</keyword>
<dbReference type="PANTHER" id="PTHR10745:SF0">
    <property type="entry name" value="GLYCINE--TRNA LIGASE"/>
    <property type="match status" value="1"/>
</dbReference>
<dbReference type="GO" id="GO:0005524">
    <property type="term" value="F:ATP binding"/>
    <property type="evidence" value="ECO:0007669"/>
    <property type="project" value="UniProtKB-KW"/>
</dbReference>
<dbReference type="CDD" id="cd00774">
    <property type="entry name" value="GlyRS-like_core"/>
    <property type="match status" value="1"/>
</dbReference>
<protein>
    <recommendedName>
        <fullName evidence="3">glycine--tRNA ligase</fullName>
        <ecNumber evidence="3">6.1.1.14</ecNumber>
    </recommendedName>
    <alternativeName>
        <fullName evidence="10">Diadenosine tetraphosphate synthetase</fullName>
    </alternativeName>
</protein>
<dbReference type="Proteomes" id="UP000324585">
    <property type="component" value="Unassembled WGS sequence"/>
</dbReference>
<accession>A0A5J4ZAB2</accession>
<evidence type="ECO:0000256" key="9">
    <source>
        <dbReference type="ARBA" id="ARBA00023146"/>
    </source>
</evidence>
<evidence type="ECO:0000256" key="7">
    <source>
        <dbReference type="ARBA" id="ARBA00022840"/>
    </source>
</evidence>
<dbReference type="NCBIfam" id="TIGR00389">
    <property type="entry name" value="glyS_dimeric"/>
    <property type="match status" value="1"/>
</dbReference>
<keyword evidence="9" id="KW-0030">Aminoacyl-tRNA synthetase</keyword>
<comment type="caution">
    <text evidence="14">The sequence shown here is derived from an EMBL/GenBank/DDBJ whole genome shotgun (WGS) entry which is preliminary data.</text>
</comment>
<dbReference type="AlphaFoldDB" id="A0A5J4ZAB2"/>
<proteinExistence type="inferred from homology"/>
<dbReference type="SUPFAM" id="SSF52954">
    <property type="entry name" value="Class II aaRS ABD-related"/>
    <property type="match status" value="1"/>
</dbReference>
<dbReference type="InterPro" id="IPR004154">
    <property type="entry name" value="Anticodon-bd"/>
</dbReference>
<dbReference type="FunFam" id="3.30.930.10:FF:000010">
    <property type="entry name" value="Glycyl-tRNA synthetase 1"/>
    <property type="match status" value="1"/>
</dbReference>
<evidence type="ECO:0000259" key="13">
    <source>
        <dbReference type="PROSITE" id="PS50862"/>
    </source>
</evidence>
<dbReference type="Gene3D" id="3.30.720.200">
    <property type="match status" value="1"/>
</dbReference>
<dbReference type="GO" id="GO:0004820">
    <property type="term" value="F:glycine-tRNA ligase activity"/>
    <property type="evidence" value="ECO:0007669"/>
    <property type="project" value="UniProtKB-EC"/>
</dbReference>
<name>A0A5J4ZAB2_PORPP</name>
<dbReference type="InterPro" id="IPR002315">
    <property type="entry name" value="tRNA-synt_gly"/>
</dbReference>
<dbReference type="Gene3D" id="3.30.930.10">
    <property type="entry name" value="Bira Bifunctional Protein, Domain 2"/>
    <property type="match status" value="1"/>
</dbReference>
<keyword evidence="8" id="KW-0648">Protein biosynthesis</keyword>
<evidence type="ECO:0000256" key="1">
    <source>
        <dbReference type="ARBA" id="ARBA00004496"/>
    </source>
</evidence>
<dbReference type="NCBIfam" id="NF003211">
    <property type="entry name" value="PRK04173.1"/>
    <property type="match status" value="1"/>
</dbReference>
<feature type="coiled-coil region" evidence="11">
    <location>
        <begin position="63"/>
        <end position="125"/>
    </location>
</feature>
<dbReference type="GO" id="GO:0070150">
    <property type="term" value="P:mitochondrial glycyl-tRNA aminoacylation"/>
    <property type="evidence" value="ECO:0007669"/>
    <property type="project" value="TreeGrafter"/>
</dbReference>
<gene>
    <name evidence="14" type="ORF">FVE85_7557</name>
</gene>
<evidence type="ECO:0000256" key="5">
    <source>
        <dbReference type="ARBA" id="ARBA00022598"/>
    </source>
</evidence>
<comment type="similarity">
    <text evidence="2">Belongs to the class-II aminoacyl-tRNA synthetase family.</text>
</comment>
<dbReference type="InterPro" id="IPR045864">
    <property type="entry name" value="aa-tRNA-synth_II/BPL/LPL"/>
</dbReference>
<evidence type="ECO:0000256" key="11">
    <source>
        <dbReference type="SAM" id="Coils"/>
    </source>
</evidence>
<feature type="region of interest" description="Disordered" evidence="12">
    <location>
        <begin position="270"/>
        <end position="290"/>
    </location>
</feature>
<feature type="domain" description="Aminoacyl-transfer RNA synthetases class-II family profile" evidence="13">
    <location>
        <begin position="305"/>
        <end position="673"/>
    </location>
</feature>
<evidence type="ECO:0000313" key="14">
    <source>
        <dbReference type="EMBL" id="KAA8499972.1"/>
    </source>
</evidence>